<dbReference type="AlphaFoldDB" id="A0A6A6Q8I8"/>
<sequence>MFRTFSWRGGVMATRCFPVAKTVGSSPILVVNLLGVVFFFDVSAWLGFLHFFHFGEAFAQVQVSGHTLWAERHKLSAASTIPTISTSLHDADAANSSENPSSFTSRLLRGQYYWHSITCGMRFITACSSGLPNQNRKLLSRLLGYQSVAPATAHHPGPERQKESKTH</sequence>
<protein>
    <submittedName>
        <fullName evidence="2">Uncharacterized protein</fullName>
    </submittedName>
</protein>
<organism evidence="2 3">
    <name type="scientific">Neohortaea acidophila</name>
    <dbReference type="NCBI Taxonomy" id="245834"/>
    <lineage>
        <taxon>Eukaryota</taxon>
        <taxon>Fungi</taxon>
        <taxon>Dikarya</taxon>
        <taxon>Ascomycota</taxon>
        <taxon>Pezizomycotina</taxon>
        <taxon>Dothideomycetes</taxon>
        <taxon>Dothideomycetidae</taxon>
        <taxon>Mycosphaerellales</taxon>
        <taxon>Teratosphaeriaceae</taxon>
        <taxon>Neohortaea</taxon>
    </lineage>
</organism>
<keyword evidence="1" id="KW-0812">Transmembrane</keyword>
<keyword evidence="3" id="KW-1185">Reference proteome</keyword>
<keyword evidence="1" id="KW-1133">Transmembrane helix</keyword>
<evidence type="ECO:0000256" key="1">
    <source>
        <dbReference type="SAM" id="Phobius"/>
    </source>
</evidence>
<feature type="transmembrane region" description="Helical" evidence="1">
    <location>
        <begin position="28"/>
        <end position="52"/>
    </location>
</feature>
<keyword evidence="1" id="KW-0472">Membrane</keyword>
<evidence type="ECO:0000313" key="2">
    <source>
        <dbReference type="EMBL" id="KAF2487687.1"/>
    </source>
</evidence>
<dbReference type="Proteomes" id="UP000799767">
    <property type="component" value="Unassembled WGS sequence"/>
</dbReference>
<evidence type="ECO:0000313" key="3">
    <source>
        <dbReference type="Proteomes" id="UP000799767"/>
    </source>
</evidence>
<name>A0A6A6Q8I8_9PEZI</name>
<dbReference type="RefSeq" id="XP_033594256.1">
    <property type="nucleotide sequence ID" value="XM_033729765.1"/>
</dbReference>
<gene>
    <name evidence="2" type="ORF">BDY17DRAFT_16611</name>
</gene>
<reference evidence="2" key="1">
    <citation type="journal article" date="2020" name="Stud. Mycol.">
        <title>101 Dothideomycetes genomes: a test case for predicting lifestyles and emergence of pathogens.</title>
        <authorList>
            <person name="Haridas S."/>
            <person name="Albert R."/>
            <person name="Binder M."/>
            <person name="Bloem J."/>
            <person name="Labutti K."/>
            <person name="Salamov A."/>
            <person name="Andreopoulos B."/>
            <person name="Baker S."/>
            <person name="Barry K."/>
            <person name="Bills G."/>
            <person name="Bluhm B."/>
            <person name="Cannon C."/>
            <person name="Castanera R."/>
            <person name="Culley D."/>
            <person name="Daum C."/>
            <person name="Ezra D."/>
            <person name="Gonzalez J."/>
            <person name="Henrissat B."/>
            <person name="Kuo A."/>
            <person name="Liang C."/>
            <person name="Lipzen A."/>
            <person name="Lutzoni F."/>
            <person name="Magnuson J."/>
            <person name="Mondo S."/>
            <person name="Nolan M."/>
            <person name="Ohm R."/>
            <person name="Pangilinan J."/>
            <person name="Park H.-J."/>
            <person name="Ramirez L."/>
            <person name="Alfaro M."/>
            <person name="Sun H."/>
            <person name="Tritt A."/>
            <person name="Yoshinaga Y."/>
            <person name="Zwiers L.-H."/>
            <person name="Turgeon B."/>
            <person name="Goodwin S."/>
            <person name="Spatafora J."/>
            <person name="Crous P."/>
            <person name="Grigoriev I."/>
        </authorList>
    </citation>
    <scope>NUCLEOTIDE SEQUENCE</scope>
    <source>
        <strain evidence="2">CBS 113389</strain>
    </source>
</reference>
<proteinExistence type="predicted"/>
<dbReference type="EMBL" id="MU001631">
    <property type="protein sequence ID" value="KAF2487687.1"/>
    <property type="molecule type" value="Genomic_DNA"/>
</dbReference>
<accession>A0A6A6Q8I8</accession>
<dbReference type="GeneID" id="54470767"/>